<keyword evidence="3" id="KW-1185">Reference proteome</keyword>
<evidence type="ECO:0008006" key="4">
    <source>
        <dbReference type="Google" id="ProtNLM"/>
    </source>
</evidence>
<feature type="signal peptide" evidence="1">
    <location>
        <begin position="1"/>
        <end position="32"/>
    </location>
</feature>
<evidence type="ECO:0000313" key="3">
    <source>
        <dbReference type="Proteomes" id="UP001597110"/>
    </source>
</evidence>
<organism evidence="2 3">
    <name type="scientific">Lysobacter brunescens</name>
    <dbReference type="NCBI Taxonomy" id="262323"/>
    <lineage>
        <taxon>Bacteria</taxon>
        <taxon>Pseudomonadati</taxon>
        <taxon>Pseudomonadota</taxon>
        <taxon>Gammaproteobacteria</taxon>
        <taxon>Lysobacterales</taxon>
        <taxon>Lysobacteraceae</taxon>
        <taxon>Lysobacter</taxon>
    </lineage>
</organism>
<evidence type="ECO:0000256" key="1">
    <source>
        <dbReference type="SAM" id="SignalP"/>
    </source>
</evidence>
<dbReference type="InterPro" id="IPR006311">
    <property type="entry name" value="TAT_signal"/>
</dbReference>
<dbReference type="Proteomes" id="UP001597110">
    <property type="component" value="Unassembled WGS sequence"/>
</dbReference>
<reference evidence="3" key="1">
    <citation type="journal article" date="2019" name="Int. J. Syst. Evol. Microbiol.">
        <title>The Global Catalogue of Microorganisms (GCM) 10K type strain sequencing project: providing services to taxonomists for standard genome sequencing and annotation.</title>
        <authorList>
            <consortium name="The Broad Institute Genomics Platform"/>
            <consortium name="The Broad Institute Genome Sequencing Center for Infectious Disease"/>
            <person name="Wu L."/>
            <person name="Ma J."/>
        </authorList>
    </citation>
    <scope>NUCLEOTIDE SEQUENCE [LARGE SCALE GENOMIC DNA]</scope>
    <source>
        <strain evidence="3">CCUG 55585</strain>
    </source>
</reference>
<gene>
    <name evidence="2" type="ORF">ACFQ0E_11510</name>
</gene>
<name>A0ABW2YCL0_9GAMM</name>
<dbReference type="RefSeq" id="WP_386823773.1">
    <property type="nucleotide sequence ID" value="NZ_JBHTIF010000001.1"/>
</dbReference>
<evidence type="ECO:0000313" key="2">
    <source>
        <dbReference type="EMBL" id="MFD0726219.1"/>
    </source>
</evidence>
<proteinExistence type="predicted"/>
<comment type="caution">
    <text evidence="2">The sequence shown here is derived from an EMBL/GenBank/DDBJ whole genome shotgun (WGS) entry which is preliminary data.</text>
</comment>
<keyword evidence="1" id="KW-0732">Signal</keyword>
<dbReference type="PROSITE" id="PS51318">
    <property type="entry name" value="TAT"/>
    <property type="match status" value="1"/>
</dbReference>
<accession>A0ABW2YCL0</accession>
<feature type="chain" id="PRO_5045063926" description="Ig-like domain-containing protein" evidence="1">
    <location>
        <begin position="33"/>
        <end position="120"/>
    </location>
</feature>
<dbReference type="EMBL" id="JBHTIF010000001">
    <property type="protein sequence ID" value="MFD0726219.1"/>
    <property type="molecule type" value="Genomic_DNA"/>
</dbReference>
<sequence>MQNAFTRSPLLSAALLAGLSAAALVAPAPAQAATPTISTFACPLDNGGGRFYCFVVFNSDSPATVAWSGRGMTINETGRSDFYGYCSIGSQHTQTVTITNASGSVTRTVTFLCRGGPIIL</sequence>
<protein>
    <recommendedName>
        <fullName evidence="4">Ig-like domain-containing protein</fullName>
    </recommendedName>
</protein>